<dbReference type="PANTHER" id="PTHR28250">
    <property type="entry name" value="CYTOCHROME B PRE-MRNA-PROCESSING PROTEIN 6"/>
    <property type="match status" value="1"/>
</dbReference>
<dbReference type="EMBL" id="SRPY01000602">
    <property type="protein sequence ID" value="KAG5920615.1"/>
    <property type="molecule type" value="Genomic_DNA"/>
</dbReference>
<dbReference type="GO" id="GO:0043022">
    <property type="term" value="F:ribosome binding"/>
    <property type="evidence" value="ECO:0007669"/>
    <property type="project" value="InterPro"/>
</dbReference>
<dbReference type="GO" id="GO:0061671">
    <property type="term" value="C:Cbp3p-Cbp6 complex"/>
    <property type="evidence" value="ECO:0007669"/>
    <property type="project" value="InterPro"/>
</dbReference>
<evidence type="ECO:0000313" key="1">
    <source>
        <dbReference type="EMBL" id="KAG5920615.1"/>
    </source>
</evidence>
<organism evidence="1 2">
    <name type="scientific">Claviceps africana</name>
    <dbReference type="NCBI Taxonomy" id="83212"/>
    <lineage>
        <taxon>Eukaryota</taxon>
        <taxon>Fungi</taxon>
        <taxon>Dikarya</taxon>
        <taxon>Ascomycota</taxon>
        <taxon>Pezizomycotina</taxon>
        <taxon>Sordariomycetes</taxon>
        <taxon>Hypocreomycetidae</taxon>
        <taxon>Hypocreales</taxon>
        <taxon>Clavicipitaceae</taxon>
        <taxon>Claviceps</taxon>
    </lineage>
</organism>
<protein>
    <submittedName>
        <fullName evidence="1">Uncharacterized protein</fullName>
    </submittedName>
</protein>
<dbReference type="InterPro" id="IPR037653">
    <property type="entry name" value="Cbp6"/>
</dbReference>
<dbReference type="PANTHER" id="PTHR28250:SF1">
    <property type="entry name" value="CYTOCHROME B PRE-MRNA-PROCESSING PROTEIN 6"/>
    <property type="match status" value="1"/>
</dbReference>
<evidence type="ECO:0000313" key="2">
    <source>
        <dbReference type="Proteomes" id="UP000811619"/>
    </source>
</evidence>
<sequence>MSRSMARRIYADAFAKWPKQDLRPDYQLQDILRVAVDERYKKLEPAMEAEEILKARALQFLVQNKYNDRFKLQGPLLKPKSQPTYFNDLIREIEEAPRRTWLERLGKRLSGMIRLQ</sequence>
<proteinExistence type="predicted"/>
<gene>
    <name evidence="1" type="ORF">E4U42_006144</name>
</gene>
<dbReference type="AlphaFoldDB" id="A0A8K0J2S3"/>
<reference evidence="1" key="1">
    <citation type="journal article" date="2020" name="bioRxiv">
        <title>Whole genome comparisons of ergot fungi reveals the divergence and evolution of species within the genus Claviceps are the result of varying mechanisms driving genome evolution and host range expansion.</title>
        <authorList>
            <person name="Wyka S.A."/>
            <person name="Mondo S.J."/>
            <person name="Liu M."/>
            <person name="Dettman J."/>
            <person name="Nalam V."/>
            <person name="Broders K.D."/>
        </authorList>
    </citation>
    <scope>NUCLEOTIDE SEQUENCE</scope>
    <source>
        <strain evidence="1">CCC 489</strain>
    </source>
</reference>
<dbReference type="OrthoDB" id="2107880at2759"/>
<comment type="caution">
    <text evidence="1">The sequence shown here is derived from an EMBL/GenBank/DDBJ whole genome shotgun (WGS) entry which is preliminary data.</text>
</comment>
<dbReference type="Proteomes" id="UP000811619">
    <property type="component" value="Unassembled WGS sequence"/>
</dbReference>
<dbReference type="Pfam" id="PF20180">
    <property type="entry name" value="UQCC2_CBP6"/>
    <property type="match status" value="1"/>
</dbReference>
<name>A0A8K0J2S3_9HYPO</name>
<dbReference type="GO" id="GO:0034551">
    <property type="term" value="P:mitochondrial respiratory chain complex III assembly"/>
    <property type="evidence" value="ECO:0007669"/>
    <property type="project" value="TreeGrafter"/>
</dbReference>
<accession>A0A8K0J2S3</accession>
<keyword evidence="2" id="KW-1185">Reference proteome</keyword>